<evidence type="ECO:0000256" key="6">
    <source>
        <dbReference type="ARBA" id="ARBA00023180"/>
    </source>
</evidence>
<proteinExistence type="inferred from homology"/>
<evidence type="ECO:0000256" key="5">
    <source>
        <dbReference type="ARBA" id="ARBA00023136"/>
    </source>
</evidence>
<dbReference type="GO" id="GO:0031528">
    <property type="term" value="C:microvillus membrane"/>
    <property type="evidence" value="ECO:0007669"/>
    <property type="project" value="UniProtKB-SubCell"/>
</dbReference>
<dbReference type="GO" id="GO:0005929">
    <property type="term" value="C:cilium"/>
    <property type="evidence" value="ECO:0007669"/>
    <property type="project" value="TreeGrafter"/>
</dbReference>
<evidence type="ECO:0000256" key="4">
    <source>
        <dbReference type="ARBA" id="ARBA00022989"/>
    </source>
</evidence>
<dbReference type="PANTHER" id="PTHR22730">
    <property type="entry name" value="PROMININ PROM PROTEIN"/>
    <property type="match status" value="1"/>
</dbReference>
<organism evidence="9 11">
    <name type="scientific">Betta splendens</name>
    <name type="common">Siamese fighting fish</name>
    <dbReference type="NCBI Taxonomy" id="158456"/>
    <lineage>
        <taxon>Eukaryota</taxon>
        <taxon>Metazoa</taxon>
        <taxon>Chordata</taxon>
        <taxon>Craniata</taxon>
        <taxon>Vertebrata</taxon>
        <taxon>Euteleostomi</taxon>
        <taxon>Actinopterygii</taxon>
        <taxon>Neopterygii</taxon>
        <taxon>Teleostei</taxon>
        <taxon>Neoteleostei</taxon>
        <taxon>Acanthomorphata</taxon>
        <taxon>Anabantaria</taxon>
        <taxon>Anabantiformes</taxon>
        <taxon>Anabantoidei</taxon>
        <taxon>Osphronemidae</taxon>
        <taxon>Betta</taxon>
    </lineage>
</organism>
<dbReference type="GO" id="GO:0016324">
    <property type="term" value="C:apical plasma membrane"/>
    <property type="evidence" value="ECO:0007669"/>
    <property type="project" value="TreeGrafter"/>
</dbReference>
<dbReference type="InterPro" id="IPR008795">
    <property type="entry name" value="Prominin"/>
</dbReference>
<dbReference type="PANTHER" id="PTHR22730:SF4">
    <property type="entry name" value="PROMININ-1-A-LIKE"/>
    <property type="match status" value="1"/>
</dbReference>
<dbReference type="GO" id="GO:0009986">
    <property type="term" value="C:cell surface"/>
    <property type="evidence" value="ECO:0007669"/>
    <property type="project" value="TreeGrafter"/>
</dbReference>
<gene>
    <name evidence="10 11" type="primary">prom2</name>
</gene>
<keyword evidence="3 7" id="KW-0812">Transmembrane</keyword>
<dbReference type="RefSeq" id="XP_028983423.1">
    <property type="nucleotide sequence ID" value="XM_029127590.3"/>
</dbReference>
<accession>A0A6P7KLJ8</accession>
<name>A0A6P7KLJ8_BETSP</name>
<keyword evidence="9" id="KW-1185">Reference proteome</keyword>
<dbReference type="Pfam" id="PF05478">
    <property type="entry name" value="Prominin"/>
    <property type="match status" value="1"/>
</dbReference>
<feature type="transmembrane region" description="Helical" evidence="7">
    <location>
        <begin position="423"/>
        <end position="449"/>
    </location>
</feature>
<dbReference type="GeneID" id="114842091"/>
<dbReference type="GO" id="GO:0007507">
    <property type="term" value="P:heart development"/>
    <property type="evidence" value="ECO:0007669"/>
    <property type="project" value="Ensembl"/>
</dbReference>
<keyword evidence="6" id="KW-0325">Glycoprotein</keyword>
<feature type="signal peptide" evidence="8">
    <location>
        <begin position="1"/>
        <end position="25"/>
    </location>
</feature>
<sequence>MGPRGSHSAPLRAGEAAMLLGLCLAQSAPPQTCSAPQQNVTQPQYQNTIEDNGSGFMAALVHSFLNSVQPQPFPGDLILNITDMVQKGQISQKTTTAALVYEIGFLVGAAVGVLYIVLMPLVGLFVACCRCCGNCGGTMYQKQTSSLHCRRRALYWSAFVATAVILAGNICMFISNANFKVSVQRGPGLLNTSIDNINTFVTAVPQQIGSVVNESQTVIDDVINNLNNIGPELGSAIQQRMTGTLGPVLSSLSLLDRETANVSVLLNALNSSLVQLQSSVNLLQSNLTSVRGRINDTLSDPNCIGCGSHKSELQTLTLNISVNVPGLSTFQSAVNEVVAINLTSKRQVVSDFFNSIPQMVTNNTMTVVQSSKQQLTNIETQISQVTSKIPLSSLNSLSNSLTNVQTEINRVVPQVQSFEFIRWSVTIAICCVVLLVVVCNVLGLVLGPLGLSPRADPTKRSCVADCGGTFLMMGAGFSFLVSWLFMIVVLVLFLVGGNVYTLICRPWSNGQLLQFIDNSFLAANLQSLGLNSSLSISEIYTDCENNQPVWTTLRLYELINLNDYLNVSKYTAQIQQQFDSTNMNLSSINLLNPQVESQLRNFSANALNVDTTAFTQQTNNISSINLNTTANVLDNLAANITNTTIKQQLNDEATNLRQLQINIETIILPQVRSLNLTILSLTSLSSEINQTVGGLLQSVGVAQGFLNTNVTQIVRTESRTFLNCQLSYFTAFAQWANTTITQQVGRCRPVAGAIDTAQEIVCLQIVESLNAFWFSLGWCLMFFIPSIIFSMKLAKYYRRMKSTDVYENEYLNHISMTHIPRAQMKVT</sequence>
<dbReference type="KEGG" id="bspl:114842091"/>
<feature type="transmembrane region" description="Helical" evidence="7">
    <location>
        <begin position="470"/>
        <end position="495"/>
    </location>
</feature>
<dbReference type="GO" id="GO:0015485">
    <property type="term" value="F:cholesterol binding"/>
    <property type="evidence" value="ECO:0007669"/>
    <property type="project" value="TreeGrafter"/>
</dbReference>
<protein>
    <submittedName>
        <fullName evidence="10 11">Prominin-2</fullName>
    </submittedName>
</protein>
<dbReference type="GeneTree" id="ENSGT00530000063586"/>
<reference evidence="10 11" key="1">
    <citation type="submission" date="2025-04" db="UniProtKB">
        <authorList>
            <consortium name="RefSeq"/>
        </authorList>
    </citation>
    <scope>IDENTIFICATION</scope>
</reference>
<dbReference type="OrthoDB" id="6229420at2759"/>
<dbReference type="CTD" id="150696"/>
<keyword evidence="5 7" id="KW-0472">Membrane</keyword>
<evidence type="ECO:0000313" key="10">
    <source>
        <dbReference type="RefSeq" id="XP_028983422.1"/>
    </source>
</evidence>
<keyword evidence="4 7" id="KW-1133">Transmembrane helix</keyword>
<evidence type="ECO:0000313" key="9">
    <source>
        <dbReference type="Proteomes" id="UP000515150"/>
    </source>
</evidence>
<dbReference type="AlphaFoldDB" id="A0A6P7KLJ8"/>
<evidence type="ECO:0000313" key="11">
    <source>
        <dbReference type="RefSeq" id="XP_028983423.1"/>
    </source>
</evidence>
<evidence type="ECO:0000256" key="3">
    <source>
        <dbReference type="ARBA" id="ARBA00022692"/>
    </source>
</evidence>
<evidence type="ECO:0000256" key="7">
    <source>
        <dbReference type="SAM" id="Phobius"/>
    </source>
</evidence>
<dbReference type="RefSeq" id="XP_028983422.1">
    <property type="nucleotide sequence ID" value="XM_029127589.3"/>
</dbReference>
<evidence type="ECO:0000256" key="2">
    <source>
        <dbReference type="ARBA" id="ARBA00006058"/>
    </source>
</evidence>
<feature type="chain" id="PRO_5044651470" evidence="8">
    <location>
        <begin position="26"/>
        <end position="827"/>
    </location>
</feature>
<dbReference type="GO" id="GO:0071914">
    <property type="term" value="C:prominosome"/>
    <property type="evidence" value="ECO:0007669"/>
    <property type="project" value="TreeGrafter"/>
</dbReference>
<evidence type="ECO:0000256" key="8">
    <source>
        <dbReference type="SAM" id="SignalP"/>
    </source>
</evidence>
<comment type="subcellular location">
    <subcellularLocation>
        <location evidence="1">Cell projection</location>
        <location evidence="1">Microvillus membrane</location>
        <topology evidence="1">Multi-pass membrane protein</topology>
    </subcellularLocation>
</comment>
<keyword evidence="8" id="KW-0732">Signal</keyword>
<feature type="transmembrane region" description="Helical" evidence="7">
    <location>
        <begin position="153"/>
        <end position="175"/>
    </location>
</feature>
<evidence type="ECO:0000256" key="1">
    <source>
        <dbReference type="ARBA" id="ARBA00004475"/>
    </source>
</evidence>
<dbReference type="Proteomes" id="UP000515150">
    <property type="component" value="Chromosome 15"/>
</dbReference>
<feature type="transmembrane region" description="Helical" evidence="7">
    <location>
        <begin position="103"/>
        <end position="132"/>
    </location>
</feature>
<feature type="transmembrane region" description="Helical" evidence="7">
    <location>
        <begin position="771"/>
        <end position="791"/>
    </location>
</feature>
<comment type="similarity">
    <text evidence="2">Belongs to the prominin family.</text>
</comment>